<sequence length="467" mass="49551">MLQGVHGPHARWLFSEHHEAPLWCLGNEKVVKWTGAGRDLLVKKPILLSQVTGRAEAGADLTSFSSDVTESAVACEAASTPFLHRALANKMFSQCGDACVYDFEQPEKIEFVYNEEKKCYAEKRNGGCSAQDPVAVENVKQHKSQLCEAELCHPFIPDLTENIMLRYCGEAGANGQDHSPDAKGCEETYTAKVQTALANHMFKHCGAWCLFDYDEPDKVSYAWDDKQQCWKQGGCVGHPEQQYAVERRNKACEYTTTTTTMTTTSTSTTTASTITSTSTTTTSTSTVTSTSTTTTSTVTSTSTTTTSTITSTSTTTTSTTTSTTTTSTSTVTSTSTTTTSTSTVTTTTTTETTTSTTSTSTSTTTTSTSTETITTTSTSTSTTSTSTVTSTSTTTTKTSTTTSTSTTSTSTTSTSTQTSTTTTVTETTTSTITSTSTVTVRRCVRAARGRASPDGSFACPVFCGTPD</sequence>
<proteinExistence type="predicted"/>
<feature type="region of interest" description="Disordered" evidence="1">
    <location>
        <begin position="374"/>
        <end position="435"/>
    </location>
</feature>
<accession>A0ABP0HHH0</accession>
<feature type="region of interest" description="Disordered" evidence="1">
    <location>
        <begin position="276"/>
        <end position="342"/>
    </location>
</feature>
<name>A0ABP0HHH0_9DINO</name>
<evidence type="ECO:0000313" key="2">
    <source>
        <dbReference type="EMBL" id="CAK8989651.1"/>
    </source>
</evidence>
<organism evidence="2 3">
    <name type="scientific">Durusdinium trenchii</name>
    <dbReference type="NCBI Taxonomy" id="1381693"/>
    <lineage>
        <taxon>Eukaryota</taxon>
        <taxon>Sar</taxon>
        <taxon>Alveolata</taxon>
        <taxon>Dinophyceae</taxon>
        <taxon>Suessiales</taxon>
        <taxon>Symbiodiniaceae</taxon>
        <taxon>Durusdinium</taxon>
    </lineage>
</organism>
<reference evidence="2 3" key="1">
    <citation type="submission" date="2024-02" db="EMBL/GenBank/DDBJ databases">
        <authorList>
            <person name="Chen Y."/>
            <person name="Shah S."/>
            <person name="Dougan E. K."/>
            <person name="Thang M."/>
            <person name="Chan C."/>
        </authorList>
    </citation>
    <scope>NUCLEOTIDE SEQUENCE [LARGE SCALE GENOMIC DNA]</scope>
</reference>
<dbReference type="Proteomes" id="UP001642484">
    <property type="component" value="Unassembled WGS sequence"/>
</dbReference>
<protein>
    <submittedName>
        <fullName evidence="2">Uncharacterized protein</fullName>
    </submittedName>
</protein>
<gene>
    <name evidence="2" type="ORF">CCMP2556_LOCUS1739</name>
</gene>
<evidence type="ECO:0000256" key="1">
    <source>
        <dbReference type="SAM" id="MobiDB-lite"/>
    </source>
</evidence>
<comment type="caution">
    <text evidence="2">The sequence shown here is derived from an EMBL/GenBank/DDBJ whole genome shotgun (WGS) entry which is preliminary data.</text>
</comment>
<dbReference type="EMBL" id="CAXAMN010000592">
    <property type="protein sequence ID" value="CAK8989651.1"/>
    <property type="molecule type" value="Genomic_DNA"/>
</dbReference>
<keyword evidence="3" id="KW-1185">Reference proteome</keyword>
<evidence type="ECO:0000313" key="3">
    <source>
        <dbReference type="Proteomes" id="UP001642484"/>
    </source>
</evidence>